<evidence type="ECO:0000256" key="6">
    <source>
        <dbReference type="ARBA" id="ARBA00038543"/>
    </source>
</evidence>
<evidence type="ECO:0000256" key="3">
    <source>
        <dbReference type="ARBA" id="ARBA00022741"/>
    </source>
</evidence>
<name>A0ABP0LI54_9DINO</name>
<dbReference type="InterPro" id="IPR011009">
    <property type="entry name" value="Kinase-like_dom_sf"/>
</dbReference>
<dbReference type="Proteomes" id="UP001642464">
    <property type="component" value="Unassembled WGS sequence"/>
</dbReference>
<dbReference type="Gene3D" id="3.30.200.20">
    <property type="entry name" value="Phosphorylase Kinase, domain 1"/>
    <property type="match status" value="1"/>
</dbReference>
<keyword evidence="2" id="KW-0808">Transferase</keyword>
<evidence type="ECO:0000256" key="7">
    <source>
        <dbReference type="ARBA" id="ARBA00039612"/>
    </source>
</evidence>
<comment type="subunit">
    <text evidence="6">May form a complex composed of at least the catalytic subunit CRK2 and a cyclin.</text>
</comment>
<evidence type="ECO:0000313" key="11">
    <source>
        <dbReference type="EMBL" id="CAK9037764.1"/>
    </source>
</evidence>
<proteinExistence type="predicted"/>
<dbReference type="InterPro" id="IPR000719">
    <property type="entry name" value="Prot_kinase_dom"/>
</dbReference>
<gene>
    <name evidence="11" type="ORF">SCF082_LOCUS22306</name>
</gene>
<evidence type="ECO:0000259" key="10">
    <source>
        <dbReference type="PROSITE" id="PS50011"/>
    </source>
</evidence>
<keyword evidence="1" id="KW-0723">Serine/threonine-protein kinase</keyword>
<evidence type="ECO:0000256" key="5">
    <source>
        <dbReference type="ARBA" id="ARBA00022840"/>
    </source>
</evidence>
<keyword evidence="12" id="KW-1185">Reference proteome</keyword>
<keyword evidence="4 11" id="KW-0418">Kinase</keyword>
<evidence type="ECO:0000256" key="1">
    <source>
        <dbReference type="ARBA" id="ARBA00022527"/>
    </source>
</evidence>
<comment type="caution">
    <text evidence="11">The sequence shown here is derived from an EMBL/GenBank/DDBJ whole genome shotgun (WGS) entry which is preliminary data.</text>
</comment>
<evidence type="ECO:0000256" key="4">
    <source>
        <dbReference type="ARBA" id="ARBA00022777"/>
    </source>
</evidence>
<keyword evidence="5" id="KW-0067">ATP-binding</keyword>
<keyword evidence="3" id="KW-0547">Nucleotide-binding</keyword>
<protein>
    <recommendedName>
        <fullName evidence="7">Cyclin-dependent kinase 2 homolog</fullName>
    </recommendedName>
    <alternativeName>
        <fullName evidence="8">Cell division control protein 2 homolog</fullName>
    </alternativeName>
    <alternativeName>
        <fullName evidence="9">cdc2-related kinase 2</fullName>
    </alternativeName>
</protein>
<evidence type="ECO:0000256" key="9">
    <source>
        <dbReference type="ARBA" id="ARBA00042858"/>
    </source>
</evidence>
<dbReference type="EMBL" id="CAXAMM010015980">
    <property type="protein sequence ID" value="CAK9037764.1"/>
    <property type="molecule type" value="Genomic_DNA"/>
</dbReference>
<sequence>MALTANATLSKNDWGVKKTTQEEVAMKKVGIRYEKEGFPTTAVREIRALRKLHHENVVRLLDVHTDTSGTGVGDSYLIFEYCPHDLTGYIAYRRKLKLWPGKSGALAIC</sequence>
<dbReference type="SUPFAM" id="SSF56112">
    <property type="entry name" value="Protein kinase-like (PK-like)"/>
    <property type="match status" value="1"/>
</dbReference>
<dbReference type="InterPro" id="IPR050108">
    <property type="entry name" value="CDK"/>
</dbReference>
<feature type="domain" description="Protein kinase" evidence="10">
    <location>
        <begin position="1"/>
        <end position="109"/>
    </location>
</feature>
<evidence type="ECO:0000256" key="8">
    <source>
        <dbReference type="ARBA" id="ARBA00041902"/>
    </source>
</evidence>
<dbReference type="Pfam" id="PF00069">
    <property type="entry name" value="Pkinase"/>
    <property type="match status" value="1"/>
</dbReference>
<reference evidence="11 12" key="1">
    <citation type="submission" date="2024-02" db="EMBL/GenBank/DDBJ databases">
        <authorList>
            <person name="Chen Y."/>
            <person name="Shah S."/>
            <person name="Dougan E. K."/>
            <person name="Thang M."/>
            <person name="Chan C."/>
        </authorList>
    </citation>
    <scope>NUCLEOTIDE SEQUENCE [LARGE SCALE GENOMIC DNA]</scope>
</reference>
<dbReference type="GO" id="GO:0016301">
    <property type="term" value="F:kinase activity"/>
    <property type="evidence" value="ECO:0007669"/>
    <property type="project" value="UniProtKB-KW"/>
</dbReference>
<accession>A0ABP0LI54</accession>
<dbReference type="PROSITE" id="PS50011">
    <property type="entry name" value="PROTEIN_KINASE_DOM"/>
    <property type="match status" value="1"/>
</dbReference>
<evidence type="ECO:0000256" key="2">
    <source>
        <dbReference type="ARBA" id="ARBA00022679"/>
    </source>
</evidence>
<dbReference type="PANTHER" id="PTHR24056">
    <property type="entry name" value="CELL DIVISION PROTEIN KINASE"/>
    <property type="match status" value="1"/>
</dbReference>
<evidence type="ECO:0000313" key="12">
    <source>
        <dbReference type="Proteomes" id="UP001642464"/>
    </source>
</evidence>
<dbReference type="PANTHER" id="PTHR24056:SF546">
    <property type="entry name" value="CYCLIN-DEPENDENT KINASE 12"/>
    <property type="match status" value="1"/>
</dbReference>
<organism evidence="11 12">
    <name type="scientific">Durusdinium trenchii</name>
    <dbReference type="NCBI Taxonomy" id="1381693"/>
    <lineage>
        <taxon>Eukaryota</taxon>
        <taxon>Sar</taxon>
        <taxon>Alveolata</taxon>
        <taxon>Dinophyceae</taxon>
        <taxon>Suessiales</taxon>
        <taxon>Symbiodiniaceae</taxon>
        <taxon>Durusdinium</taxon>
    </lineage>
</organism>